<comment type="function">
    <text evidence="7">Specific class of high-redox-potential 4Fe-4S ferredoxins. Functions in anaerobic electron transport in most purple and in some other photosynthetic bacteria and in at least one genus (Paracoccus) of halophilic, denitrifying bacteria.</text>
</comment>
<evidence type="ECO:0000256" key="4">
    <source>
        <dbReference type="ARBA" id="ARBA00022982"/>
    </source>
</evidence>
<dbReference type="InterPro" id="IPR036369">
    <property type="entry name" value="HIPIP_sf"/>
</dbReference>
<dbReference type="KEGG" id="cprv:CYPRO_1555"/>
<dbReference type="SUPFAM" id="SSF57652">
    <property type="entry name" value="HIPIP (high potential iron protein)"/>
    <property type="match status" value="1"/>
</dbReference>
<dbReference type="Proteomes" id="UP000254808">
    <property type="component" value="Chromosome"/>
</dbReference>
<evidence type="ECO:0000256" key="3">
    <source>
        <dbReference type="ARBA" id="ARBA00022723"/>
    </source>
</evidence>
<evidence type="ECO:0000256" key="6">
    <source>
        <dbReference type="ARBA" id="ARBA00023014"/>
    </source>
</evidence>
<keyword evidence="3 7" id="KW-0479">Metal-binding</keyword>
<keyword evidence="10" id="KW-1185">Reference proteome</keyword>
<name>A0A345UK04_9BACT</name>
<dbReference type="RefSeq" id="WP_164682638.1">
    <property type="nucleotide sequence ID" value="NZ_CP027806.1"/>
</dbReference>
<evidence type="ECO:0000256" key="1">
    <source>
        <dbReference type="ARBA" id="ARBA00022448"/>
    </source>
</evidence>
<evidence type="ECO:0000256" key="2">
    <source>
        <dbReference type="ARBA" id="ARBA00022485"/>
    </source>
</evidence>
<dbReference type="GO" id="GO:0009055">
    <property type="term" value="F:electron transfer activity"/>
    <property type="evidence" value="ECO:0007669"/>
    <property type="project" value="InterPro"/>
</dbReference>
<dbReference type="GO" id="GO:0046872">
    <property type="term" value="F:metal ion binding"/>
    <property type="evidence" value="ECO:0007669"/>
    <property type="project" value="UniProtKB-KW"/>
</dbReference>
<keyword evidence="6 7" id="KW-0411">Iron-sulfur</keyword>
<reference evidence="9 10" key="1">
    <citation type="submission" date="2018-03" db="EMBL/GenBank/DDBJ databases">
        <title>Phenotypic and genomic properties of Cyclonatronum proteinivorum gen. nov., sp. nov., a haloalkaliphilic bacteroidete from soda lakes possessing Na+-translocating rhodopsin.</title>
        <authorList>
            <person name="Toshchakov S.V."/>
            <person name="Korzhenkov A."/>
            <person name="Samarov N.I."/>
            <person name="Kublanov I.V."/>
            <person name="Muntyan M.S."/>
            <person name="Sorokin D.Y."/>
        </authorList>
    </citation>
    <scope>NUCLEOTIDE SEQUENCE [LARGE SCALE GENOMIC DNA]</scope>
    <source>
        <strain evidence="9 10">Omega</strain>
    </source>
</reference>
<dbReference type="GO" id="GO:0051539">
    <property type="term" value="F:4 iron, 4 sulfur cluster binding"/>
    <property type="evidence" value="ECO:0007669"/>
    <property type="project" value="UniProtKB-KW"/>
</dbReference>
<dbReference type="Gene3D" id="4.10.490.10">
    <property type="entry name" value="High potential iron-sulphur protein"/>
    <property type="match status" value="1"/>
</dbReference>
<dbReference type="Pfam" id="PF01355">
    <property type="entry name" value="HIPIP"/>
    <property type="match status" value="1"/>
</dbReference>
<dbReference type="EMBL" id="CP027806">
    <property type="protein sequence ID" value="AXJ00806.1"/>
    <property type="molecule type" value="Genomic_DNA"/>
</dbReference>
<dbReference type="InterPro" id="IPR000170">
    <property type="entry name" value="High_potential_FeS_prot"/>
</dbReference>
<keyword evidence="2 7" id="KW-0004">4Fe-4S</keyword>
<proteinExistence type="inferred from homology"/>
<dbReference type="PROSITE" id="PS51373">
    <property type="entry name" value="HIPIP"/>
    <property type="match status" value="1"/>
</dbReference>
<evidence type="ECO:0000259" key="8">
    <source>
        <dbReference type="PROSITE" id="PS51373"/>
    </source>
</evidence>
<keyword evidence="5 7" id="KW-0408">Iron</keyword>
<evidence type="ECO:0000256" key="7">
    <source>
        <dbReference type="RuleBase" id="RU000620"/>
    </source>
</evidence>
<organism evidence="9 10">
    <name type="scientific">Cyclonatronum proteinivorum</name>
    <dbReference type="NCBI Taxonomy" id="1457365"/>
    <lineage>
        <taxon>Bacteria</taxon>
        <taxon>Pseudomonadati</taxon>
        <taxon>Balneolota</taxon>
        <taxon>Balneolia</taxon>
        <taxon>Balneolales</taxon>
        <taxon>Cyclonatronaceae</taxon>
        <taxon>Cyclonatronum</taxon>
    </lineage>
</organism>
<gene>
    <name evidence="9" type="ORF">CYPRO_1555</name>
</gene>
<feature type="domain" description="High potential iron-sulfur proteins family profile" evidence="8">
    <location>
        <begin position="54"/>
        <end position="120"/>
    </location>
</feature>
<evidence type="ECO:0000313" key="9">
    <source>
        <dbReference type="EMBL" id="AXJ00806.1"/>
    </source>
</evidence>
<comment type="similarity">
    <text evidence="7">Belongs to the high-potential iron-sulfur protein (HiPIP) family.</text>
</comment>
<keyword evidence="4 7" id="KW-0249">Electron transport</keyword>
<protein>
    <recommendedName>
        <fullName evidence="7">High-potential iron-sulfur protein</fullName>
        <shortName evidence="7">HiPIP</shortName>
    </recommendedName>
</protein>
<accession>A0A345UK04</accession>
<evidence type="ECO:0000313" key="10">
    <source>
        <dbReference type="Proteomes" id="UP000254808"/>
    </source>
</evidence>
<dbReference type="AlphaFoldDB" id="A0A345UK04"/>
<dbReference type="GO" id="GO:0019646">
    <property type="term" value="P:aerobic electron transport chain"/>
    <property type="evidence" value="ECO:0007669"/>
    <property type="project" value="InterPro"/>
</dbReference>
<comment type="subunit">
    <text evidence="7">Homodimer.</text>
</comment>
<evidence type="ECO:0000256" key="5">
    <source>
        <dbReference type="ARBA" id="ARBA00023004"/>
    </source>
</evidence>
<keyword evidence="1 7" id="KW-0813">Transport</keyword>
<sequence>MNNDSINRKDFFKKVSLFGISALGATTLLKACGGGDDAPAPTMDSAGEASADPCGTEGLTDSEIAGRDALNYIGQTEIPEQRCDNCALWIEPEAGSPCGGCAIMAGPVNPAGWCSAWVAG</sequence>